<dbReference type="EMBL" id="OGUS01000092">
    <property type="protein sequence ID" value="SPC08286.1"/>
    <property type="molecule type" value="Genomic_DNA"/>
</dbReference>
<reference evidence="5" key="2">
    <citation type="submission" date="2018-01" db="EMBL/GenBank/DDBJ databases">
        <authorList>
            <person name="Gaut B.S."/>
            <person name="Morton B.R."/>
            <person name="Clegg M.T."/>
            <person name="Duvall M.R."/>
        </authorList>
    </citation>
    <scope>NUCLEOTIDE SEQUENCE [LARGE SCALE GENOMIC DNA]</scope>
</reference>
<protein>
    <submittedName>
        <fullName evidence="2">Polysaccharide pyruvyl transferase family protein</fullName>
    </submittedName>
</protein>
<feature type="domain" description="Polysaccharide pyruvyl transferase" evidence="1">
    <location>
        <begin position="26"/>
        <end position="339"/>
    </location>
</feature>
<dbReference type="EMBL" id="OGUS01000143">
    <property type="protein sequence ID" value="SPC24287.1"/>
    <property type="molecule type" value="Genomic_DNA"/>
</dbReference>
<dbReference type="GeneID" id="303489273"/>
<evidence type="ECO:0000313" key="3">
    <source>
        <dbReference type="EMBL" id="SPC08286.1"/>
    </source>
</evidence>
<dbReference type="AlphaFoldDB" id="A0A375FR65"/>
<dbReference type="Proteomes" id="UP000623307">
    <property type="component" value="Chromosome 1"/>
</dbReference>
<evidence type="ECO:0000259" key="1">
    <source>
        <dbReference type="Pfam" id="PF04230"/>
    </source>
</evidence>
<evidence type="ECO:0000313" key="4">
    <source>
        <dbReference type="EMBL" id="SPC24287.1"/>
    </source>
</evidence>
<dbReference type="OrthoDB" id="1425928at2"/>
<evidence type="ECO:0000313" key="2">
    <source>
        <dbReference type="EMBL" id="QRQ90434.1"/>
    </source>
</evidence>
<gene>
    <name evidence="4" type="ORF">CO2235_MP80167</name>
    <name evidence="3" type="ORF">CO2235_U840027</name>
    <name evidence="2" type="ORF">JTE92_07075</name>
</gene>
<dbReference type="Pfam" id="PF04230">
    <property type="entry name" value="PS_pyruv_trans"/>
    <property type="match status" value="1"/>
</dbReference>
<accession>A0A375FR65</accession>
<dbReference type="InterPro" id="IPR007345">
    <property type="entry name" value="Polysacch_pyruvyl_Trfase"/>
</dbReference>
<dbReference type="GO" id="GO:0016740">
    <property type="term" value="F:transferase activity"/>
    <property type="evidence" value="ECO:0007669"/>
    <property type="project" value="UniProtKB-KW"/>
</dbReference>
<dbReference type="Proteomes" id="UP000256862">
    <property type="component" value="Plasmid CO2235_mp"/>
</dbReference>
<keyword evidence="6" id="KW-1185">Reference proteome</keyword>
<reference evidence="3" key="1">
    <citation type="submission" date="2018-01" db="EMBL/GenBank/DDBJ databases">
        <authorList>
            <person name="Clerissi C."/>
        </authorList>
    </citation>
    <scope>NUCLEOTIDE SEQUENCE</scope>
    <source>
        <strain evidence="3">Cupriavidus oxalaticus LMG 2235</strain>
    </source>
</reference>
<name>A0A375FR65_9BURK</name>
<keyword evidence="2" id="KW-0808">Transferase</keyword>
<dbReference type="EMBL" id="CP069811">
    <property type="protein sequence ID" value="QRQ90434.1"/>
    <property type="molecule type" value="Genomic_DNA"/>
</dbReference>
<evidence type="ECO:0000313" key="5">
    <source>
        <dbReference type="Proteomes" id="UP000256862"/>
    </source>
</evidence>
<organism evidence="3 5">
    <name type="scientific">Cupriavidus oxalaticus</name>
    <dbReference type="NCBI Taxonomy" id="96344"/>
    <lineage>
        <taxon>Bacteria</taxon>
        <taxon>Pseudomonadati</taxon>
        <taxon>Pseudomonadota</taxon>
        <taxon>Betaproteobacteria</taxon>
        <taxon>Burkholderiales</taxon>
        <taxon>Burkholderiaceae</taxon>
        <taxon>Cupriavidus</taxon>
    </lineage>
</organism>
<reference evidence="2 6" key="3">
    <citation type="submission" date="2021-02" db="EMBL/GenBank/DDBJ databases">
        <title>Complete Genome Sequence of Cupriavidus oxalaticus Strain Ox1, a Soil Oxalate-Degrading Species.</title>
        <authorList>
            <person name="Palmieri F."/>
            <person name="Udriet P."/>
            <person name="Deuasquier M."/>
            <person name="Beaudoing E."/>
            <person name="Johnson S.L."/>
            <person name="Davenport K.W."/>
            <person name="Chain P.S."/>
            <person name="Bindschedler S."/>
            <person name="Junier P."/>
        </authorList>
    </citation>
    <scope>NUCLEOTIDE SEQUENCE [LARGE SCALE GENOMIC DNA]</scope>
    <source>
        <strain evidence="2 6">Ox1</strain>
    </source>
</reference>
<dbReference type="RefSeq" id="WP_063239154.1">
    <property type="nucleotide sequence ID" value="NZ_CP069809.1"/>
</dbReference>
<proteinExistence type="predicted"/>
<sequence>MPAPAFHEQAGAAAFTILFGAFDRHNFGDLLLAHVVRRMIRRHGPYANLRYGGLAGRDLRPHGGHRVHALARLSATVGDAAVDVIHVGGEILTCSLWEAAVMLLPPGQAEAVVAQLDSRPHARTAWARDQLGVPDLVPYLLPENLFANLRRVIVHAAGGIDLGSVEPGMRAEVVAKLGAATSVGARDRQTRSVLAGNGIDCRLEPDPAVLVAELFGERIRRRAGHGECARIGSGFPGGYLAVQCSADFGDDETLSQLASQLERVARDRHLGVVLFRAGAAPWHDSLACYRRLAARLCGTPVALFRSLELWDICALIAHSQGFIGSSLHGGIVAGAFALPRLGLLRPAQAPEASKQVAFAAAWGAAGAPAAVPVEKLAAGMDQALAIGPAQRTELAREWAAACRAAFRLVQDG</sequence>
<evidence type="ECO:0000313" key="6">
    <source>
        <dbReference type="Proteomes" id="UP000623307"/>
    </source>
</evidence>